<keyword evidence="1" id="KW-0472">Membrane</keyword>
<keyword evidence="3" id="KW-1185">Reference proteome</keyword>
<accession>A0A5N1JV05</accession>
<keyword evidence="1" id="KW-1133">Transmembrane helix</keyword>
<dbReference type="AlphaFoldDB" id="A0A5N1JV05"/>
<evidence type="ECO:0000313" key="2">
    <source>
        <dbReference type="EMBL" id="KAA9367150.1"/>
    </source>
</evidence>
<feature type="transmembrane region" description="Helical" evidence="1">
    <location>
        <begin position="160"/>
        <end position="181"/>
    </location>
</feature>
<evidence type="ECO:0000256" key="1">
    <source>
        <dbReference type="SAM" id="Phobius"/>
    </source>
</evidence>
<keyword evidence="1" id="KW-0812">Transmembrane</keyword>
<sequence length="235" mass="25540">MVLRRRLPPHHLNAESKDVIRLATAIVATLSALALGLLIASAKSDYDDAQRELASTAARIMLLDRLMAQYGSETREARQQLRDLVGVRLKQGWSVESAPLHPTGPEAVSLDIERVQKTLRALLPSRPTEALIKNRALEVSGTLAEAQWLRVESSDEGLPFGFLLVLIYWLALLFGTFGLQAPANPTVLTILVVCALSVAGAIFAIVDMANPYAGFIRISDAPLRTALTRLGNQVP</sequence>
<dbReference type="InterPro" id="IPR025333">
    <property type="entry name" value="DUF4239"/>
</dbReference>
<proteinExistence type="predicted"/>
<feature type="transmembrane region" description="Helical" evidence="1">
    <location>
        <begin position="187"/>
        <end position="209"/>
    </location>
</feature>
<gene>
    <name evidence="2" type="ORF">F3W84_14775</name>
</gene>
<comment type="caution">
    <text evidence="2">The sequence shown here is derived from an EMBL/GenBank/DDBJ whole genome shotgun (WGS) entry which is preliminary data.</text>
</comment>
<dbReference type="Proteomes" id="UP000327108">
    <property type="component" value="Unassembled WGS sequence"/>
</dbReference>
<protein>
    <submittedName>
        <fullName evidence="2">DUF4239 domain-containing protein</fullName>
    </submittedName>
</protein>
<dbReference type="EMBL" id="VYXQ01000014">
    <property type="protein sequence ID" value="KAA9367150.1"/>
    <property type="molecule type" value="Genomic_DNA"/>
</dbReference>
<reference evidence="2 3" key="1">
    <citation type="submission" date="2019-09" db="EMBL/GenBank/DDBJ databases">
        <title>Biological control of the noxious weed angled onion (Allium triquetrum) thwarted by endophytic bacteria in Victoria, Australia.</title>
        <authorList>
            <person name="Tehranchian P."/>
            <person name="Adair R.J."/>
            <person name="Van T.H."/>
            <person name="Morrison P.D."/>
            <person name="Williams H."/>
            <person name="Lawrie A.C."/>
        </authorList>
    </citation>
    <scope>NUCLEOTIDE SEQUENCE [LARGE SCALE GENOMIC DNA]</scope>
    <source>
        <strain evidence="2 3">RPTAtOch1</strain>
    </source>
</reference>
<organism evidence="2 3">
    <name type="scientific">Ochrobactrum quorumnocens</name>
    <dbReference type="NCBI Taxonomy" id="271865"/>
    <lineage>
        <taxon>Bacteria</taxon>
        <taxon>Pseudomonadati</taxon>
        <taxon>Pseudomonadota</taxon>
        <taxon>Alphaproteobacteria</taxon>
        <taxon>Hyphomicrobiales</taxon>
        <taxon>Brucellaceae</taxon>
        <taxon>Brucella/Ochrobactrum group</taxon>
        <taxon>Ochrobactrum</taxon>
    </lineage>
</organism>
<feature type="transmembrane region" description="Helical" evidence="1">
    <location>
        <begin position="20"/>
        <end position="42"/>
    </location>
</feature>
<evidence type="ECO:0000313" key="3">
    <source>
        <dbReference type="Proteomes" id="UP000327108"/>
    </source>
</evidence>
<name>A0A5N1JV05_9HYPH</name>
<dbReference type="Pfam" id="PF14023">
    <property type="entry name" value="Bestrophin-like"/>
    <property type="match status" value="1"/>
</dbReference>